<organism evidence="2">
    <name type="scientific">Caulerpa okamurae</name>
    <dbReference type="NCBI Taxonomy" id="118247"/>
    <lineage>
        <taxon>Eukaryota</taxon>
        <taxon>Viridiplantae</taxon>
        <taxon>Chlorophyta</taxon>
        <taxon>core chlorophytes</taxon>
        <taxon>Ulvophyceae</taxon>
        <taxon>TCBD clade</taxon>
        <taxon>Bryopsidales</taxon>
        <taxon>Halimedineae</taxon>
        <taxon>Caulerpaceae</taxon>
        <taxon>Caulerpa</taxon>
    </lineage>
</organism>
<dbReference type="InterPro" id="IPR024937">
    <property type="entry name" value="Domain_X"/>
</dbReference>
<accession>A0A3S5FWR2</accession>
<dbReference type="Pfam" id="PF01348">
    <property type="entry name" value="Intron_maturas2"/>
    <property type="match status" value="1"/>
</dbReference>
<gene>
    <name evidence="2" type="primary">orf761</name>
</gene>
<dbReference type="EMBL" id="KX809677">
    <property type="protein sequence ID" value="ARR28427.1"/>
    <property type="molecule type" value="Genomic_DNA"/>
</dbReference>
<keyword evidence="2" id="KW-0150">Chloroplast</keyword>
<sequence>MVQRTKSPTIIPNTKLTKIRYCRYADDWIFFIDGPRVLPIFIKNKIQSWLNTYLNLLLSSEKTLITNLHKTFAHFLGFGIKVQKEPKRIIKRKTRNLTVLTRTGVGNAIFTIDIPRLESRLRIKRFIHPSKNKPHHKPEWTIFEDYRIIILYRQVLIGIFNYYKDSVNIFNELYFIFYIIKNSCAATLASKYKLPSRKKVYKKYGPNLSCKIPNSKNTIQIPTYKDLINREINKSYKPHVKDPLEITTNWRTRLKLTSYCCICSSTENIASY</sequence>
<proteinExistence type="predicted"/>
<feature type="domain" description="Domain X" evidence="1">
    <location>
        <begin position="110"/>
        <end position="248"/>
    </location>
</feature>
<evidence type="ECO:0000259" key="1">
    <source>
        <dbReference type="Pfam" id="PF01348"/>
    </source>
</evidence>
<name>A0A3S5FWR2_9CHLO</name>
<dbReference type="GO" id="GO:0006315">
    <property type="term" value="P:homing of group II introns"/>
    <property type="evidence" value="ECO:0007669"/>
    <property type="project" value="TreeGrafter"/>
</dbReference>
<protein>
    <recommendedName>
        <fullName evidence="1">Domain X domain-containing protein</fullName>
    </recommendedName>
</protein>
<geneLocation type="chloroplast" evidence="2"/>
<dbReference type="SUPFAM" id="SSF56672">
    <property type="entry name" value="DNA/RNA polymerases"/>
    <property type="match status" value="1"/>
</dbReference>
<dbReference type="PANTHER" id="PTHR33642">
    <property type="entry name" value="COX1/OXI3 INTRON 1 PROTEIN-RELATED"/>
    <property type="match status" value="1"/>
</dbReference>
<reference evidence="2" key="1">
    <citation type="submission" date="2016-08" db="EMBL/GenBank/DDBJ databases">
        <authorList>
            <person name="Wang Bo."/>
            <person name="Zheng Fengrong."/>
            <person name="Wang Xin."/>
            <person name="Du Fei."/>
        </authorList>
    </citation>
    <scope>NUCLEOTIDE SEQUENCE</scope>
</reference>
<dbReference type="PANTHER" id="PTHR33642:SF4">
    <property type="entry name" value="COX1_OXI3 INTRON 1 PROTEIN-RELATED"/>
    <property type="match status" value="1"/>
</dbReference>
<evidence type="ECO:0000313" key="2">
    <source>
        <dbReference type="EMBL" id="ARR28427.1"/>
    </source>
</evidence>
<dbReference type="GO" id="GO:0003964">
    <property type="term" value="F:RNA-directed DNA polymerase activity"/>
    <property type="evidence" value="ECO:0007669"/>
    <property type="project" value="TreeGrafter"/>
</dbReference>
<dbReference type="GO" id="GO:0090615">
    <property type="term" value="P:mitochondrial mRNA processing"/>
    <property type="evidence" value="ECO:0007669"/>
    <property type="project" value="TreeGrafter"/>
</dbReference>
<dbReference type="AlphaFoldDB" id="A0A3S5FWR2"/>
<dbReference type="InterPro" id="IPR043502">
    <property type="entry name" value="DNA/RNA_pol_sf"/>
</dbReference>
<dbReference type="GO" id="GO:0005739">
    <property type="term" value="C:mitochondrion"/>
    <property type="evidence" value="ECO:0007669"/>
    <property type="project" value="TreeGrafter"/>
</dbReference>
<keyword evidence="2" id="KW-0934">Plastid</keyword>